<feature type="compositionally biased region" description="Basic and acidic residues" evidence="1">
    <location>
        <begin position="363"/>
        <end position="375"/>
    </location>
</feature>
<keyword evidence="2" id="KW-1133">Transmembrane helix</keyword>
<feature type="compositionally biased region" description="Basic and acidic residues" evidence="1">
    <location>
        <begin position="1"/>
        <end position="15"/>
    </location>
</feature>
<evidence type="ECO:0000256" key="2">
    <source>
        <dbReference type="SAM" id="Phobius"/>
    </source>
</evidence>
<feature type="region of interest" description="Disordered" evidence="1">
    <location>
        <begin position="1"/>
        <end position="27"/>
    </location>
</feature>
<evidence type="ECO:0000313" key="3">
    <source>
        <dbReference type="EMBL" id="KAF6135116.1"/>
    </source>
</evidence>
<reference evidence="3 4" key="1">
    <citation type="journal article" date="2020" name="IScience">
        <title>Genome Sequencing of the Endangered Kingdonia uniflora (Circaeasteraceae, Ranunculales) Reveals Potential Mechanisms of Evolutionary Specialization.</title>
        <authorList>
            <person name="Sun Y."/>
            <person name="Deng T."/>
            <person name="Zhang A."/>
            <person name="Moore M.J."/>
            <person name="Landis J.B."/>
            <person name="Lin N."/>
            <person name="Zhang H."/>
            <person name="Zhang X."/>
            <person name="Huang J."/>
            <person name="Zhang X."/>
            <person name="Sun H."/>
            <person name="Wang H."/>
        </authorList>
    </citation>
    <scope>NUCLEOTIDE SEQUENCE [LARGE SCALE GENOMIC DNA]</scope>
    <source>
        <strain evidence="3">TB1705</strain>
        <tissue evidence="3">Leaf</tissue>
    </source>
</reference>
<evidence type="ECO:0000256" key="1">
    <source>
        <dbReference type="SAM" id="MobiDB-lite"/>
    </source>
</evidence>
<gene>
    <name evidence="3" type="ORF">GIB67_040427</name>
</gene>
<dbReference type="AlphaFoldDB" id="A0A7J7KXN5"/>
<feature type="region of interest" description="Disordered" evidence="1">
    <location>
        <begin position="285"/>
        <end position="311"/>
    </location>
</feature>
<feature type="compositionally biased region" description="Basic and acidic residues" evidence="1">
    <location>
        <begin position="285"/>
        <end position="295"/>
    </location>
</feature>
<organism evidence="3 4">
    <name type="scientific">Kingdonia uniflora</name>
    <dbReference type="NCBI Taxonomy" id="39325"/>
    <lineage>
        <taxon>Eukaryota</taxon>
        <taxon>Viridiplantae</taxon>
        <taxon>Streptophyta</taxon>
        <taxon>Embryophyta</taxon>
        <taxon>Tracheophyta</taxon>
        <taxon>Spermatophyta</taxon>
        <taxon>Magnoliopsida</taxon>
        <taxon>Ranunculales</taxon>
        <taxon>Circaeasteraceae</taxon>
        <taxon>Kingdonia</taxon>
    </lineage>
</organism>
<keyword evidence="2" id="KW-0812">Transmembrane</keyword>
<dbReference type="OrthoDB" id="1930729at2759"/>
<evidence type="ECO:0000313" key="4">
    <source>
        <dbReference type="Proteomes" id="UP000541444"/>
    </source>
</evidence>
<dbReference type="Proteomes" id="UP000541444">
    <property type="component" value="Unassembled WGS sequence"/>
</dbReference>
<dbReference type="EMBL" id="JACGCM010002813">
    <property type="protein sequence ID" value="KAF6135116.1"/>
    <property type="molecule type" value="Genomic_DNA"/>
</dbReference>
<accession>A0A7J7KXN5</accession>
<name>A0A7J7KXN5_9MAGN</name>
<feature type="transmembrane region" description="Helical" evidence="2">
    <location>
        <begin position="60"/>
        <end position="81"/>
    </location>
</feature>
<keyword evidence="2" id="KW-0472">Membrane</keyword>
<keyword evidence="4" id="KW-1185">Reference proteome</keyword>
<sequence>MKSDKEVIEQVDKKNHTQKGGAKKEASNAKNYASRCTGVGLYKMFAALPEEEKGALRTTYFVLLLLIEPIATMSTLVVEIFDRHLGDMKFQFGGTIIQMKPIHVCLILGLRVSPIANEFLFVDPEHMTNFRMRRFPKKNNTYWLKEIDDALKQAKLERHHDDVLRLNLLKIILSFLLPIKGGNVRAKYVDLRNHIEAPAIGTTPIIEPTAVGALVVGALIISSSSSSIEIGAVVVRQVAPGEGLEVVKDLMVDDDVEVRREVNLKPISSEYGGNLLEWKKGEIGGEEKAEDDKEQPQVANEEEASPDQTTAISAEEQTIEVVKTEDKFGQASIEQATVVFIEEQTTEVAKTEDEASQTKKSKEKVEQSKGEVLEGKDDDDGNSQKKPDPVQVIKEMAIDQTNLVLMESKVDVTLKKRHALIDAKINERAFKMACQIDQLHAHLDELLSGLLLQSCDETVCLNALYTLYPKKWLENEVIDTHTKALIQYFDTQHRARPDNEKIVLANVFACQYIDRDFNVWTRNMSFPEGVELKKKLIWEQITSMQWDRTISNCIHRGDLKVVNSKLGASKAGVEAFAEKDCWLLEVGRLTVTCWNSAGGNKGSLVERIVQVEDQLLEDGQGLAKRAGPSESRASSS</sequence>
<protein>
    <submittedName>
        <fullName evidence="3">Uncharacterized protein</fullName>
    </submittedName>
</protein>
<comment type="caution">
    <text evidence="3">The sequence shown here is derived from an EMBL/GenBank/DDBJ whole genome shotgun (WGS) entry which is preliminary data.</text>
</comment>
<feature type="region of interest" description="Disordered" evidence="1">
    <location>
        <begin position="347"/>
        <end position="389"/>
    </location>
</feature>
<proteinExistence type="predicted"/>